<reference evidence="5" key="1">
    <citation type="submission" date="2016-11" db="UniProtKB">
        <authorList>
            <consortium name="WormBaseParasite"/>
        </authorList>
    </citation>
    <scope>IDENTIFICATION</scope>
</reference>
<evidence type="ECO:0000313" key="5">
    <source>
        <dbReference type="WBParaSite" id="L893_g9085.t1"/>
    </source>
</evidence>
<protein>
    <recommendedName>
        <fullName evidence="1">peptidyl-tRNA hydrolase</fullName>
        <ecNumber evidence="1">3.1.1.29</ecNumber>
    </recommendedName>
</protein>
<dbReference type="EC" id="3.1.1.29" evidence="1"/>
<keyword evidence="4" id="KW-1185">Reference proteome</keyword>
<dbReference type="Proteomes" id="UP000095287">
    <property type="component" value="Unplaced"/>
</dbReference>
<dbReference type="WBParaSite" id="L893_g9085.t1">
    <property type="protein sequence ID" value="L893_g9085.t1"/>
    <property type="gene ID" value="L893_g9085"/>
</dbReference>
<proteinExistence type="predicted"/>
<dbReference type="GO" id="GO:0004045">
    <property type="term" value="F:peptidyl-tRNA hydrolase activity"/>
    <property type="evidence" value="ECO:0007669"/>
    <property type="project" value="UniProtKB-EC"/>
</dbReference>
<evidence type="ECO:0000256" key="2">
    <source>
        <dbReference type="ARBA" id="ARBA00022801"/>
    </source>
</evidence>
<name>A0A1I8ATR8_9BILA</name>
<evidence type="ECO:0000256" key="3">
    <source>
        <dbReference type="ARBA" id="ARBA00048707"/>
    </source>
</evidence>
<evidence type="ECO:0000256" key="1">
    <source>
        <dbReference type="ARBA" id="ARBA00013260"/>
    </source>
</evidence>
<dbReference type="SUPFAM" id="SSF102462">
    <property type="entry name" value="Peptidyl-tRNA hydrolase II"/>
    <property type="match status" value="1"/>
</dbReference>
<dbReference type="Pfam" id="PF01981">
    <property type="entry name" value="PTH2"/>
    <property type="match status" value="1"/>
</dbReference>
<sequence>MALVVNKKLKMEAGTITTQLGHATQGCHRVIRAMATGAASLASWDQKGSWRTIVKGKNAAHLVALET</sequence>
<dbReference type="Gene3D" id="3.40.1490.10">
    <property type="entry name" value="Bit1"/>
    <property type="match status" value="1"/>
</dbReference>
<dbReference type="InterPro" id="IPR002833">
    <property type="entry name" value="PTH2"/>
</dbReference>
<evidence type="ECO:0000313" key="4">
    <source>
        <dbReference type="Proteomes" id="UP000095287"/>
    </source>
</evidence>
<dbReference type="InterPro" id="IPR023476">
    <property type="entry name" value="Pep_tRNA_hydro_II_dom_sf"/>
</dbReference>
<dbReference type="PROSITE" id="PS51257">
    <property type="entry name" value="PROKAR_LIPOPROTEIN"/>
    <property type="match status" value="1"/>
</dbReference>
<organism evidence="4 5">
    <name type="scientific">Steinernema glaseri</name>
    <dbReference type="NCBI Taxonomy" id="37863"/>
    <lineage>
        <taxon>Eukaryota</taxon>
        <taxon>Metazoa</taxon>
        <taxon>Ecdysozoa</taxon>
        <taxon>Nematoda</taxon>
        <taxon>Chromadorea</taxon>
        <taxon>Rhabditida</taxon>
        <taxon>Tylenchina</taxon>
        <taxon>Panagrolaimomorpha</taxon>
        <taxon>Strongyloidoidea</taxon>
        <taxon>Steinernematidae</taxon>
        <taxon>Steinernema</taxon>
    </lineage>
</organism>
<keyword evidence="2" id="KW-0378">Hydrolase</keyword>
<comment type="catalytic activity">
    <reaction evidence="3">
        <text>an N-acyl-L-alpha-aminoacyl-tRNA + H2O = an N-acyl-L-amino acid + a tRNA + H(+)</text>
        <dbReference type="Rhea" id="RHEA:54448"/>
        <dbReference type="Rhea" id="RHEA-COMP:10123"/>
        <dbReference type="Rhea" id="RHEA-COMP:13883"/>
        <dbReference type="ChEBI" id="CHEBI:15377"/>
        <dbReference type="ChEBI" id="CHEBI:15378"/>
        <dbReference type="ChEBI" id="CHEBI:59874"/>
        <dbReference type="ChEBI" id="CHEBI:78442"/>
        <dbReference type="ChEBI" id="CHEBI:138191"/>
        <dbReference type="EC" id="3.1.1.29"/>
    </reaction>
</comment>
<dbReference type="AlphaFoldDB" id="A0A1I8ATR8"/>
<accession>A0A1I8ATR8</accession>